<evidence type="ECO:0000259" key="2">
    <source>
        <dbReference type="Pfam" id="PF01082"/>
    </source>
</evidence>
<evidence type="ECO:0000313" key="3">
    <source>
        <dbReference type="Proteomes" id="UP001652741"/>
    </source>
</evidence>
<dbReference type="GO" id="GO:0016715">
    <property type="term" value="F:oxidoreductase activity, acting on paired donors, with incorporation or reduction of molecular oxygen, reduced ascorbate as one donor, and incorporation of one atom of oxygen"/>
    <property type="evidence" value="ECO:0007669"/>
    <property type="project" value="InterPro"/>
</dbReference>
<dbReference type="KEGG" id="sasa:106580565"/>
<dbReference type="InterPro" id="IPR008977">
    <property type="entry name" value="PHM/PNGase_F_dom_sf"/>
</dbReference>
<dbReference type="Gene3D" id="2.60.120.310">
    <property type="entry name" value="Copper type II, ascorbate-dependent monooxygenase, N-terminal domain"/>
    <property type="match status" value="1"/>
</dbReference>
<dbReference type="AlphaFoldDB" id="A0A1S3NPD1"/>
<dbReference type="Proteomes" id="UP001652741">
    <property type="component" value="Chromosome ssa20"/>
</dbReference>
<comment type="cofactor">
    <cofactor evidence="1">
        <name>Cu(2+)</name>
        <dbReference type="ChEBI" id="CHEBI:29036"/>
    </cofactor>
</comment>
<name>A0A1S3NPD1_SALSA</name>
<gene>
    <name evidence="4" type="primary">LOC106580565</name>
</gene>
<evidence type="ECO:0000313" key="4">
    <source>
        <dbReference type="RefSeq" id="XP_014017234.1"/>
    </source>
</evidence>
<dbReference type="GO" id="GO:0005507">
    <property type="term" value="F:copper ion binding"/>
    <property type="evidence" value="ECO:0007669"/>
    <property type="project" value="InterPro"/>
</dbReference>
<protein>
    <submittedName>
        <fullName evidence="4">DBH-like monooxygenase protein 2 homolog</fullName>
    </submittedName>
</protein>
<feature type="domain" description="Copper type II ascorbate-dependent monooxygenase N-terminal" evidence="2">
    <location>
        <begin position="68"/>
        <end position="126"/>
    </location>
</feature>
<accession>A0A1S3NPD1</accession>
<proteinExistence type="predicted"/>
<dbReference type="RefSeq" id="XP_014017234.1">
    <property type="nucleotide sequence ID" value="XM_014161759.2"/>
</dbReference>
<dbReference type="Pfam" id="PF01082">
    <property type="entry name" value="Cu2_monooxygen"/>
    <property type="match status" value="1"/>
</dbReference>
<evidence type="ECO:0000256" key="1">
    <source>
        <dbReference type="ARBA" id="ARBA00001973"/>
    </source>
</evidence>
<sequence>MLLYVYGNCSIPLLLLLESPMKLINAYGETDDIGYHAKRRGTKEVNLLKFMPRYRLLDINYLEFVGENIEPMIEHLDLVHHMLVYGCSLSLNQTYVQKCFTGGPADECFRVVFAWGVGGGAFDLPEIRWHPYWRTGL</sequence>
<dbReference type="InterPro" id="IPR036939">
    <property type="entry name" value="Cu2_ascorb_mOase_N_sf"/>
</dbReference>
<dbReference type="InterPro" id="IPR000323">
    <property type="entry name" value="Cu2_ascorb_mOase_N"/>
</dbReference>
<dbReference type="SUPFAM" id="SSF49742">
    <property type="entry name" value="PHM/PNGase F"/>
    <property type="match status" value="1"/>
</dbReference>
<organism evidence="3 4">
    <name type="scientific">Salmo salar</name>
    <name type="common">Atlantic salmon</name>
    <dbReference type="NCBI Taxonomy" id="8030"/>
    <lineage>
        <taxon>Eukaryota</taxon>
        <taxon>Metazoa</taxon>
        <taxon>Chordata</taxon>
        <taxon>Craniata</taxon>
        <taxon>Vertebrata</taxon>
        <taxon>Euteleostomi</taxon>
        <taxon>Actinopterygii</taxon>
        <taxon>Neopterygii</taxon>
        <taxon>Teleostei</taxon>
        <taxon>Protacanthopterygii</taxon>
        <taxon>Salmoniformes</taxon>
        <taxon>Salmonidae</taxon>
        <taxon>Salmoninae</taxon>
        <taxon>Salmo</taxon>
    </lineage>
</organism>
<reference evidence="4" key="1">
    <citation type="submission" date="2025-08" db="UniProtKB">
        <authorList>
            <consortium name="RefSeq"/>
        </authorList>
    </citation>
    <scope>IDENTIFICATION</scope>
</reference>
<keyword evidence="3" id="KW-1185">Reference proteome</keyword>
<dbReference type="GeneID" id="106580565"/>